<accession>A0ACB8RZ07</accession>
<dbReference type="Proteomes" id="UP000814033">
    <property type="component" value="Unassembled WGS sequence"/>
</dbReference>
<sequence>MSASVARTAAPVRSLRPTRRPPRIRKPLLRDADGLPIPHVNVVLRDTHPSRIGDHYHTTLQDDLLYMTYKHEPVARPEPRKIRLMFDPEDPYSKLRHNPPVGGSQLGRKPAPPTTAANVVQLERIQIHTMVKEAITSRQNLLGALMALRALSGETERGGGRRTVEGVQVVKGVKTVGGWTRPGLPLGAKVDLKGPKMYEFLGTLTEFVLPRLREFPGILLPGSSTNMNTPSGVSGVVSFGLPPDAMGFFPQIEVNLDSYPRSYGMHIHFITNARGVGAQDKARQLLSGLQIPFTRR</sequence>
<reference evidence="1" key="2">
    <citation type="journal article" date="2022" name="New Phytol.">
        <title>Evolutionary transition to the ectomycorrhizal habit in the genomes of a hyperdiverse lineage of mushroom-forming fungi.</title>
        <authorList>
            <person name="Looney B."/>
            <person name="Miyauchi S."/>
            <person name="Morin E."/>
            <person name="Drula E."/>
            <person name="Courty P.E."/>
            <person name="Kohler A."/>
            <person name="Kuo A."/>
            <person name="LaButti K."/>
            <person name="Pangilinan J."/>
            <person name="Lipzen A."/>
            <person name="Riley R."/>
            <person name="Andreopoulos W."/>
            <person name="He G."/>
            <person name="Johnson J."/>
            <person name="Nolan M."/>
            <person name="Tritt A."/>
            <person name="Barry K.W."/>
            <person name="Grigoriev I.V."/>
            <person name="Nagy L.G."/>
            <person name="Hibbett D."/>
            <person name="Henrissat B."/>
            <person name="Matheny P.B."/>
            <person name="Labbe J."/>
            <person name="Martin F.M."/>
        </authorList>
    </citation>
    <scope>NUCLEOTIDE SEQUENCE</scope>
    <source>
        <strain evidence="1">FP105234-sp</strain>
    </source>
</reference>
<dbReference type="EMBL" id="MU275873">
    <property type="protein sequence ID" value="KAI0049408.1"/>
    <property type="molecule type" value="Genomic_DNA"/>
</dbReference>
<gene>
    <name evidence="1" type="ORF">FA95DRAFT_1538203</name>
</gene>
<reference evidence="1" key="1">
    <citation type="submission" date="2021-02" db="EMBL/GenBank/DDBJ databases">
        <authorList>
            <consortium name="DOE Joint Genome Institute"/>
            <person name="Ahrendt S."/>
            <person name="Looney B.P."/>
            <person name="Miyauchi S."/>
            <person name="Morin E."/>
            <person name="Drula E."/>
            <person name="Courty P.E."/>
            <person name="Chicoki N."/>
            <person name="Fauchery L."/>
            <person name="Kohler A."/>
            <person name="Kuo A."/>
            <person name="Labutti K."/>
            <person name="Pangilinan J."/>
            <person name="Lipzen A."/>
            <person name="Riley R."/>
            <person name="Andreopoulos W."/>
            <person name="He G."/>
            <person name="Johnson J."/>
            <person name="Barry K.W."/>
            <person name="Grigoriev I.V."/>
            <person name="Nagy L."/>
            <person name="Hibbett D."/>
            <person name="Henrissat B."/>
            <person name="Matheny P.B."/>
            <person name="Labbe J."/>
            <person name="Martin F."/>
        </authorList>
    </citation>
    <scope>NUCLEOTIDE SEQUENCE</scope>
    <source>
        <strain evidence="1">FP105234-sp</strain>
    </source>
</reference>
<name>A0ACB8RZ07_9AGAM</name>
<comment type="caution">
    <text evidence="1">The sequence shown here is derived from an EMBL/GenBank/DDBJ whole genome shotgun (WGS) entry which is preliminary data.</text>
</comment>
<keyword evidence="1" id="KW-0689">Ribosomal protein</keyword>
<keyword evidence="2" id="KW-1185">Reference proteome</keyword>
<proteinExistence type="predicted"/>
<organism evidence="1 2">
    <name type="scientific">Auriscalpium vulgare</name>
    <dbReference type="NCBI Taxonomy" id="40419"/>
    <lineage>
        <taxon>Eukaryota</taxon>
        <taxon>Fungi</taxon>
        <taxon>Dikarya</taxon>
        <taxon>Basidiomycota</taxon>
        <taxon>Agaricomycotina</taxon>
        <taxon>Agaricomycetes</taxon>
        <taxon>Russulales</taxon>
        <taxon>Auriscalpiaceae</taxon>
        <taxon>Auriscalpium</taxon>
    </lineage>
</organism>
<evidence type="ECO:0000313" key="2">
    <source>
        <dbReference type="Proteomes" id="UP000814033"/>
    </source>
</evidence>
<evidence type="ECO:0000313" key="1">
    <source>
        <dbReference type="EMBL" id="KAI0049408.1"/>
    </source>
</evidence>
<keyword evidence="1" id="KW-0687">Ribonucleoprotein</keyword>
<protein>
    <submittedName>
        <fullName evidence="1">Ribosomal protein L5</fullName>
    </submittedName>
</protein>